<feature type="transmembrane region" description="Helical" evidence="6">
    <location>
        <begin position="417"/>
        <end position="438"/>
    </location>
</feature>
<dbReference type="InterPro" id="IPR036259">
    <property type="entry name" value="MFS_trans_sf"/>
</dbReference>
<dbReference type="AlphaFoldDB" id="A0A073CMA0"/>
<evidence type="ECO:0000256" key="1">
    <source>
        <dbReference type="ARBA" id="ARBA00004141"/>
    </source>
</evidence>
<proteinExistence type="predicted"/>
<feature type="transmembrane region" description="Helical" evidence="6">
    <location>
        <begin position="45"/>
        <end position="63"/>
    </location>
</feature>
<dbReference type="PATRIC" id="fig|388467.6.peg.4587"/>
<dbReference type="STRING" id="388467.A19Y_4647"/>
<reference evidence="7 8" key="1">
    <citation type="journal article" date="2014" name="Appl. Environ. Microbiol.">
        <title>Elucidation of insertion elements encoded on plasmids and in vitro construction of shuttle vectors from the toxic cyanobacterium Planktothrix.</title>
        <authorList>
            <person name="Christiansen G."/>
            <person name="Goesmann A."/>
            <person name="Kurmayer R."/>
        </authorList>
    </citation>
    <scope>NUCLEOTIDE SEQUENCE [LARGE SCALE GENOMIC DNA]</scope>
    <source>
        <strain evidence="7 8">NIVA-CYA 126/8</strain>
    </source>
</reference>
<feature type="transmembrane region" description="Helical" evidence="6">
    <location>
        <begin position="198"/>
        <end position="217"/>
    </location>
</feature>
<feature type="transmembrane region" description="Helical" evidence="6">
    <location>
        <begin position="327"/>
        <end position="346"/>
    </location>
</feature>
<feature type="transmembrane region" description="Helical" evidence="6">
    <location>
        <begin position="390"/>
        <end position="411"/>
    </location>
</feature>
<comment type="subcellular location">
    <subcellularLocation>
        <location evidence="1">Membrane</location>
        <topology evidence="1">Multi-pass membrane protein</topology>
    </subcellularLocation>
</comment>
<feature type="transmembrane region" description="Helical" evidence="6">
    <location>
        <begin position="296"/>
        <end position="320"/>
    </location>
</feature>
<evidence type="ECO:0000256" key="3">
    <source>
        <dbReference type="ARBA" id="ARBA00022692"/>
    </source>
</evidence>
<accession>A0A073CMA0</accession>
<keyword evidence="8" id="KW-1185">Reference proteome</keyword>
<evidence type="ECO:0000256" key="4">
    <source>
        <dbReference type="ARBA" id="ARBA00022989"/>
    </source>
</evidence>
<feature type="transmembrane region" description="Helical" evidence="6">
    <location>
        <begin position="102"/>
        <end position="131"/>
    </location>
</feature>
<dbReference type="EMBL" id="CM002803">
    <property type="protein sequence ID" value="KEI69271.1"/>
    <property type="molecule type" value="Genomic_DNA"/>
</dbReference>
<organism evidence="7 8">
    <name type="scientific">Planktothrix agardhii (strain NIVA-CYA 126/8)</name>
    <dbReference type="NCBI Taxonomy" id="388467"/>
    <lineage>
        <taxon>Bacteria</taxon>
        <taxon>Bacillati</taxon>
        <taxon>Cyanobacteriota</taxon>
        <taxon>Cyanophyceae</taxon>
        <taxon>Oscillatoriophycideae</taxon>
        <taxon>Oscillatoriales</taxon>
        <taxon>Microcoleaceae</taxon>
        <taxon>Planktothrix</taxon>
    </lineage>
</organism>
<evidence type="ECO:0000256" key="2">
    <source>
        <dbReference type="ARBA" id="ARBA00022448"/>
    </source>
</evidence>
<keyword evidence="3 6" id="KW-0812">Transmembrane</keyword>
<dbReference type="Gene3D" id="1.20.1250.20">
    <property type="entry name" value="MFS general substrate transporter like domains"/>
    <property type="match status" value="2"/>
</dbReference>
<evidence type="ECO:0000313" key="8">
    <source>
        <dbReference type="Proteomes" id="UP000027395"/>
    </source>
</evidence>
<evidence type="ECO:0000256" key="5">
    <source>
        <dbReference type="ARBA" id="ARBA00023136"/>
    </source>
</evidence>
<dbReference type="GO" id="GO:0016020">
    <property type="term" value="C:membrane"/>
    <property type="evidence" value="ECO:0007669"/>
    <property type="project" value="UniProtKB-SubCell"/>
</dbReference>
<feature type="transmembrane region" description="Helical" evidence="6">
    <location>
        <begin position="75"/>
        <end position="96"/>
    </location>
</feature>
<evidence type="ECO:0000256" key="6">
    <source>
        <dbReference type="SAM" id="Phobius"/>
    </source>
</evidence>
<evidence type="ECO:0000313" key="7">
    <source>
        <dbReference type="EMBL" id="KEI69271.1"/>
    </source>
</evidence>
<dbReference type="RefSeq" id="WP_042156890.1">
    <property type="nucleotide sequence ID" value="NZ_CM002803.1"/>
</dbReference>
<feature type="transmembrane region" description="Helical" evidence="6">
    <location>
        <begin position="12"/>
        <end position="39"/>
    </location>
</feature>
<dbReference type="PANTHER" id="PTHR12778:SF10">
    <property type="entry name" value="MAJOR FACILITATOR SUPERFAMILY DOMAIN-CONTAINING PROTEIN 3"/>
    <property type="match status" value="1"/>
</dbReference>
<dbReference type="PANTHER" id="PTHR12778">
    <property type="entry name" value="SOLUTE CARRIER FAMILY 33 ACETYL-COA TRANSPORTER -RELATED"/>
    <property type="match status" value="1"/>
</dbReference>
<feature type="transmembrane region" description="Helical" evidence="6">
    <location>
        <begin position="143"/>
        <end position="164"/>
    </location>
</feature>
<gene>
    <name evidence="7" type="primary">ampG</name>
    <name evidence="7" type="ORF">A19Y_4647</name>
</gene>
<sequence>MKNQEQKLHPGWWISILYFAQGFPYTVVNIMSVVFLKGLGASNELIGLTSFLSLPWVIKGLWGPIVDIYSTKRRWILRMEILCTILFLILALGALFPQAIPISIAIFALIAFISATHDIAIDGFYLTVLNLDQQAFYVGVRNTAYRMAVLAGGGGLVFLAGNIAEKYSNGKSPTGEILYNPVQLNFLGSNFSIPALQWGWSIAFSIASLIFLFIYGFQKIYLPKPQKATFSETENLSNSANFINSFKTYFTQYKIGWTLAFILLFRLGDALTFKMATPFLMDTAAKGGLGITTAEIGILSGTVGVIFLLFGGLLGGFLIAKQGLKTWIWPMAILQNFTNIFYWLLAKTQPEIIWAYVVNSLEQFTYGLGVAAYTVFLMQTVRPEYKASHYAITTAFMAAGVLIPGVFSGYIQADLGYQNYFLLSAMAVIPGLLTIFFIPIKDQNHISYVTRPGLDDEDIK</sequence>
<dbReference type="HOGENOM" id="CLU_029352_0_0_3"/>
<feature type="transmembrane region" description="Helical" evidence="6">
    <location>
        <begin position="352"/>
        <end position="378"/>
    </location>
</feature>
<keyword evidence="4 6" id="KW-1133">Transmembrane helix</keyword>
<keyword evidence="5 6" id="KW-0472">Membrane</keyword>
<feature type="transmembrane region" description="Helical" evidence="6">
    <location>
        <begin position="255"/>
        <end position="276"/>
    </location>
</feature>
<dbReference type="Proteomes" id="UP000027395">
    <property type="component" value="Chromosome"/>
</dbReference>
<keyword evidence="2" id="KW-0813">Transport</keyword>
<name>A0A073CMA0_PLAA1</name>
<dbReference type="SUPFAM" id="SSF103473">
    <property type="entry name" value="MFS general substrate transporter"/>
    <property type="match status" value="1"/>
</dbReference>
<protein>
    <submittedName>
        <fullName evidence="7">AmpG</fullName>
    </submittedName>
</protein>
<dbReference type="eggNOG" id="COG2814">
    <property type="taxonomic scope" value="Bacteria"/>
</dbReference>
<dbReference type="InterPro" id="IPR004752">
    <property type="entry name" value="AmpG_permease/AT-1"/>
</dbReference>